<dbReference type="SUPFAM" id="SSF46689">
    <property type="entry name" value="Homeodomain-like"/>
    <property type="match status" value="2"/>
</dbReference>
<keyword evidence="1" id="KW-0805">Transcription regulation</keyword>
<evidence type="ECO:0000256" key="1">
    <source>
        <dbReference type="ARBA" id="ARBA00023015"/>
    </source>
</evidence>
<dbReference type="Gene3D" id="2.60.120.280">
    <property type="entry name" value="Regulatory protein AraC"/>
    <property type="match status" value="1"/>
</dbReference>
<evidence type="ECO:0000313" key="7">
    <source>
        <dbReference type="Proteomes" id="UP000199012"/>
    </source>
</evidence>
<dbReference type="PROSITE" id="PS00041">
    <property type="entry name" value="HTH_ARAC_FAMILY_1"/>
    <property type="match status" value="1"/>
</dbReference>
<dbReference type="Pfam" id="PF12833">
    <property type="entry name" value="HTH_18"/>
    <property type="match status" value="1"/>
</dbReference>
<evidence type="ECO:0000313" key="6">
    <source>
        <dbReference type="EMBL" id="SFA96865.1"/>
    </source>
</evidence>
<dbReference type="GO" id="GO:0003700">
    <property type="term" value="F:DNA-binding transcription factor activity"/>
    <property type="evidence" value="ECO:0007669"/>
    <property type="project" value="InterPro"/>
</dbReference>
<dbReference type="InterPro" id="IPR018060">
    <property type="entry name" value="HTH_AraC"/>
</dbReference>
<dbReference type="Proteomes" id="UP000199012">
    <property type="component" value="Unassembled WGS sequence"/>
</dbReference>
<dbReference type="InterPro" id="IPR009057">
    <property type="entry name" value="Homeodomain-like_sf"/>
</dbReference>
<dbReference type="AlphaFoldDB" id="A0A1I0X774"/>
<dbReference type="Gene3D" id="1.10.10.60">
    <property type="entry name" value="Homeodomain-like"/>
    <property type="match status" value="2"/>
</dbReference>
<protein>
    <submittedName>
        <fullName evidence="6">AraC-type DNA-binding protein</fullName>
    </submittedName>
</protein>
<evidence type="ECO:0000259" key="5">
    <source>
        <dbReference type="PROSITE" id="PS01124"/>
    </source>
</evidence>
<evidence type="ECO:0000256" key="2">
    <source>
        <dbReference type="ARBA" id="ARBA00023125"/>
    </source>
</evidence>
<evidence type="ECO:0000256" key="4">
    <source>
        <dbReference type="ARBA" id="ARBA00023163"/>
    </source>
</evidence>
<dbReference type="Pfam" id="PF02311">
    <property type="entry name" value="AraC_binding"/>
    <property type="match status" value="1"/>
</dbReference>
<keyword evidence="7" id="KW-1185">Reference proteome</keyword>
<dbReference type="InterPro" id="IPR050204">
    <property type="entry name" value="AraC_XylS_family_regulators"/>
</dbReference>
<accession>A0A1I0X774</accession>
<dbReference type="EMBL" id="FOKA01000004">
    <property type="protein sequence ID" value="SFA96865.1"/>
    <property type="molecule type" value="Genomic_DNA"/>
</dbReference>
<dbReference type="SUPFAM" id="SSF51215">
    <property type="entry name" value="Regulatory protein AraC"/>
    <property type="match status" value="1"/>
</dbReference>
<name>A0A1I0X774_9CELL</name>
<dbReference type="InterPro" id="IPR037923">
    <property type="entry name" value="HTH-like"/>
</dbReference>
<dbReference type="GO" id="GO:0043565">
    <property type="term" value="F:sequence-specific DNA binding"/>
    <property type="evidence" value="ECO:0007669"/>
    <property type="project" value="InterPro"/>
</dbReference>
<dbReference type="InterPro" id="IPR018062">
    <property type="entry name" value="HTH_AraC-typ_CS"/>
</dbReference>
<sequence length="308" mass="32582">MGDWLPRMDEATVHQADSTARRDGFNGQRMLVVPRPVVRRALARPVTRRLVVTDAGLFPHAARHGRSRPGGAAEHVLLVCAGGAGWVEAAGARRVVPRGGVVVLPAGAPHAYGAADDDPWTLWWLHVTGPDADELVAAAVGAAGDRPLTHLRDPAPVAGLVAQALDGLDEGTTAGAVRAAGAAWHALALVAATGHRGPGTDATTDPVERAVAHLRATTPRRTSVAALAALVALSPSQLTARFRRDLGVSPLRYQTDLRMARARELLDTTDLPVLAVARATGYEDALYFSRQFTRTHGQSPTAYRARPR</sequence>
<dbReference type="PANTHER" id="PTHR46796">
    <property type="entry name" value="HTH-TYPE TRANSCRIPTIONAL ACTIVATOR RHAS-RELATED"/>
    <property type="match status" value="1"/>
</dbReference>
<dbReference type="SMART" id="SM00342">
    <property type="entry name" value="HTH_ARAC"/>
    <property type="match status" value="1"/>
</dbReference>
<dbReference type="PROSITE" id="PS01124">
    <property type="entry name" value="HTH_ARAC_FAMILY_2"/>
    <property type="match status" value="1"/>
</dbReference>
<keyword evidence="4" id="KW-0804">Transcription</keyword>
<reference evidence="6 7" key="1">
    <citation type="submission" date="2016-10" db="EMBL/GenBank/DDBJ databases">
        <authorList>
            <person name="de Groot N.N."/>
        </authorList>
    </citation>
    <scope>NUCLEOTIDE SEQUENCE [LARGE SCALE GENOMIC DNA]</scope>
    <source>
        <strain evidence="6 7">CGMCC 4.6945</strain>
    </source>
</reference>
<dbReference type="PANTHER" id="PTHR46796:SF7">
    <property type="entry name" value="ARAC FAMILY TRANSCRIPTIONAL REGULATOR"/>
    <property type="match status" value="1"/>
</dbReference>
<dbReference type="InterPro" id="IPR003313">
    <property type="entry name" value="AraC-bd"/>
</dbReference>
<dbReference type="STRING" id="988821.SAMN05421867_104182"/>
<keyword evidence="2 6" id="KW-0238">DNA-binding</keyword>
<evidence type="ECO:0000256" key="3">
    <source>
        <dbReference type="ARBA" id="ARBA00023159"/>
    </source>
</evidence>
<feature type="domain" description="HTH araC/xylS-type" evidence="5">
    <location>
        <begin position="208"/>
        <end position="306"/>
    </location>
</feature>
<keyword evidence="3" id="KW-0010">Activator</keyword>
<proteinExistence type="predicted"/>
<gene>
    <name evidence="6" type="ORF">SAMN05421867_104182</name>
</gene>
<organism evidence="6 7">
    <name type="scientific">Cellulomonas marina</name>
    <dbReference type="NCBI Taxonomy" id="988821"/>
    <lineage>
        <taxon>Bacteria</taxon>
        <taxon>Bacillati</taxon>
        <taxon>Actinomycetota</taxon>
        <taxon>Actinomycetes</taxon>
        <taxon>Micrococcales</taxon>
        <taxon>Cellulomonadaceae</taxon>
        <taxon>Cellulomonas</taxon>
    </lineage>
</organism>